<proteinExistence type="evidence at transcript level"/>
<dbReference type="AlphaFoldDB" id="I3SY28"/>
<name>I3SY28_LOTJA</name>
<dbReference type="EMBL" id="BT145376">
    <property type="protein sequence ID" value="AFK45170.1"/>
    <property type="molecule type" value="mRNA"/>
</dbReference>
<sequence>MRPVCAALPMKSRVLSLIHQLCRSLDWTWRMNRSPHFMMLLAKLVRFWGNWMLLSTVLLTKGSCKSILRQMRVSSER</sequence>
<reference evidence="1" key="1">
    <citation type="submission" date="2012-05" db="EMBL/GenBank/DDBJ databases">
        <authorList>
            <person name="Krishnakumar V."/>
            <person name="Cheung F."/>
            <person name="Xiao Y."/>
            <person name="Chan A."/>
            <person name="Moskal W.A."/>
            <person name="Town C.D."/>
        </authorList>
    </citation>
    <scope>NUCLEOTIDE SEQUENCE</scope>
</reference>
<accession>I3SY28</accession>
<organism evidence="1">
    <name type="scientific">Lotus japonicus</name>
    <name type="common">Lotus corniculatus var. japonicus</name>
    <dbReference type="NCBI Taxonomy" id="34305"/>
    <lineage>
        <taxon>Eukaryota</taxon>
        <taxon>Viridiplantae</taxon>
        <taxon>Streptophyta</taxon>
        <taxon>Embryophyta</taxon>
        <taxon>Tracheophyta</taxon>
        <taxon>Spermatophyta</taxon>
        <taxon>Magnoliopsida</taxon>
        <taxon>eudicotyledons</taxon>
        <taxon>Gunneridae</taxon>
        <taxon>Pentapetalae</taxon>
        <taxon>rosids</taxon>
        <taxon>fabids</taxon>
        <taxon>Fabales</taxon>
        <taxon>Fabaceae</taxon>
        <taxon>Papilionoideae</taxon>
        <taxon>50 kb inversion clade</taxon>
        <taxon>NPAAA clade</taxon>
        <taxon>Hologalegina</taxon>
        <taxon>robinioid clade</taxon>
        <taxon>Loteae</taxon>
        <taxon>Lotus</taxon>
    </lineage>
</organism>
<evidence type="ECO:0000313" key="1">
    <source>
        <dbReference type="EMBL" id="AFK45170.1"/>
    </source>
</evidence>
<protein>
    <submittedName>
        <fullName evidence="1">Uncharacterized protein</fullName>
    </submittedName>
</protein>